<gene>
    <name evidence="10" type="ORF">Cfor_10470</name>
</gene>
<comment type="catalytic activity">
    <reaction evidence="6">
        <text>1-dodecanoylglycerol + H2O = dodecanoate + glycerol + H(+)</text>
        <dbReference type="Rhea" id="RHEA:44316"/>
        <dbReference type="ChEBI" id="CHEBI:15377"/>
        <dbReference type="ChEBI" id="CHEBI:15378"/>
        <dbReference type="ChEBI" id="CHEBI:17754"/>
        <dbReference type="ChEBI" id="CHEBI:18262"/>
        <dbReference type="ChEBI" id="CHEBI:75539"/>
    </reaction>
</comment>
<evidence type="ECO:0000256" key="8">
    <source>
        <dbReference type="SAM" id="MobiDB-lite"/>
    </source>
</evidence>
<evidence type="ECO:0000256" key="3">
    <source>
        <dbReference type="ARBA" id="ARBA00037797"/>
    </source>
</evidence>
<evidence type="ECO:0000313" key="11">
    <source>
        <dbReference type="Proteomes" id="UP000502823"/>
    </source>
</evidence>
<comment type="function">
    <text evidence="7">Lipase that preferentially hydrolysis medium-chain saturated monoacylglycerols including 2-arachidonoylglycerol. Through 2-arachidonoylglycerol degradation may regulate endocannabinoid signaling pathways. Also has a lysophosphatidyl lipase activity with a preference for lysophosphatidylglycerol among other lysophospholipids. Also able to degrade bis(monoacylglycero)phosphate (BMP) and constitutes the major enzyme for BMP catabolism. BMP, also known as lysobisphosphatidic acid, is enriched in late endosomes and lysosomes and plays a key role in the formation of intraluminal vesicles and in lipid sorting.</text>
</comment>
<dbReference type="SUPFAM" id="SSF53474">
    <property type="entry name" value="alpha/beta-Hydrolases"/>
    <property type="match status" value="1"/>
</dbReference>
<dbReference type="PANTHER" id="PTHR43798">
    <property type="entry name" value="MONOACYLGLYCEROL LIPASE"/>
    <property type="match status" value="1"/>
</dbReference>
<feature type="domain" description="AB hydrolase-1" evidence="9">
    <location>
        <begin position="489"/>
        <end position="700"/>
    </location>
</feature>
<evidence type="ECO:0000256" key="6">
    <source>
        <dbReference type="ARBA" id="ARBA00047662"/>
    </source>
</evidence>
<evidence type="ECO:0000313" key="10">
    <source>
        <dbReference type="EMBL" id="GFG31664.1"/>
    </source>
</evidence>
<dbReference type="GO" id="GO:0047372">
    <property type="term" value="F:monoacylglycerol lipase activity"/>
    <property type="evidence" value="ECO:0007669"/>
    <property type="project" value="UniProtKB-EC"/>
</dbReference>
<dbReference type="AlphaFoldDB" id="A0A6L2PGR1"/>
<dbReference type="InParanoid" id="A0A6L2PGR1"/>
<dbReference type="GO" id="GO:0005765">
    <property type="term" value="C:lysosomal membrane"/>
    <property type="evidence" value="ECO:0007669"/>
    <property type="project" value="UniProtKB-SubCell"/>
</dbReference>
<evidence type="ECO:0000259" key="9">
    <source>
        <dbReference type="Pfam" id="PF12697"/>
    </source>
</evidence>
<dbReference type="PANTHER" id="PTHR43798:SF5">
    <property type="entry name" value="MONOACYLGLYCEROL LIPASE ABHD6"/>
    <property type="match status" value="1"/>
</dbReference>
<feature type="region of interest" description="Disordered" evidence="8">
    <location>
        <begin position="445"/>
        <end position="471"/>
    </location>
</feature>
<sequence length="743" mass="83038">MNCQANLQSWLELAQNCVIRSCVGWIPCLQRRQQVHPTASHPFADSHFIQLSSHRRIRVVHINANTRKPRGWCVNGAGPHVETMGLPSEGCHYNSKHRNSSLISNDSELSSEEYWFTRWNRPLRMEDSCNCSFRKSWRNSLRDSRVLLNEVQEDSRDNADHMLCSLTPCEKYVVKEGVLPSRSHKLLQIENFVEEVLKEVWNEVFSCLTQIEHNVNNQSQLKLECMSNCINRHHDKGLEHNCACRNKSEPVGNFESRSDHYNCQNVISCHVTTNHCDMVESVDKNVEGTSDQELVSTSLKSVGCVNRAFLGASINPDAVDCAVPHGVPRVECDAFVLGKDLPGVVREGTKFFDDIDSDVSAMSLESSNDCASNTDCFKIASECSDVCQRACFTEKAETESYTASPSETHLTKLQAYISASSLLSDKIIEAKDDIQEYNQTSFTSVNVRSEDTNRTQDGGPKSRKSNVQQGRNKKCYHTTNLKRLKPLLYFLHGVGSSAELWSALLQHFTAAGYEVLAPDMLGHGYSAAPDKASAYTFHRLLKDSIDIFDRFVGEHRKCVVIGHAYGCSLAAAVARYRAQQVSHLVLISGGGPAPLAPRTADSRAYSVSPCLLACMRPLLMCGFRRNILYAPCGKHIESCPSMSKGIPHYVLHHVAQGQDWPEGDATFHRRILAPTLLVHGLQDPYVTLVQECEMEREVRVQCSVVIFTFADNSTVILGVDTRCWTFVDVGNTCSPVSHDSLFH</sequence>
<name>A0A6L2PGR1_COPFO</name>
<evidence type="ECO:0000256" key="4">
    <source>
        <dbReference type="ARBA" id="ARBA00037874"/>
    </source>
</evidence>
<dbReference type="Gene3D" id="3.40.50.1820">
    <property type="entry name" value="alpha/beta hydrolase"/>
    <property type="match status" value="1"/>
</dbReference>
<dbReference type="EC" id="3.1.1.23" evidence="2"/>
<dbReference type="InterPro" id="IPR000073">
    <property type="entry name" value="AB_hydrolase_1"/>
</dbReference>
<evidence type="ECO:0000256" key="5">
    <source>
        <dbReference type="ARBA" id="ARBA00046308"/>
    </source>
</evidence>
<comment type="subcellular location">
    <subcellularLocation>
        <location evidence="3">Late endosome membrane</location>
        <topology evidence="3">Single-pass type II membrane protein</topology>
    </subcellularLocation>
    <subcellularLocation>
        <location evidence="4">Lysosome membrane</location>
        <topology evidence="4">Single-pass type II membrane protein</topology>
    </subcellularLocation>
    <subcellularLocation>
        <location evidence="5">Mitochondrion membrane</location>
        <topology evidence="5">Single-pass type II membrane protein</topology>
    </subcellularLocation>
</comment>
<proteinExistence type="predicted"/>
<dbReference type="EMBL" id="BLKM01000328">
    <property type="protein sequence ID" value="GFG31664.1"/>
    <property type="molecule type" value="Genomic_DNA"/>
</dbReference>
<dbReference type="GO" id="GO:0046464">
    <property type="term" value="P:acylglycerol catabolic process"/>
    <property type="evidence" value="ECO:0007669"/>
    <property type="project" value="TreeGrafter"/>
</dbReference>
<reference evidence="11" key="1">
    <citation type="submission" date="2020-01" db="EMBL/GenBank/DDBJ databases">
        <title>Draft genome sequence of the Termite Coptotermes fromosanus.</title>
        <authorList>
            <person name="Itakura S."/>
            <person name="Yosikawa Y."/>
            <person name="Umezawa K."/>
        </authorList>
    </citation>
    <scope>NUCLEOTIDE SEQUENCE [LARGE SCALE GENOMIC DNA]</scope>
</reference>
<evidence type="ECO:0000256" key="7">
    <source>
        <dbReference type="ARBA" id="ARBA00049568"/>
    </source>
</evidence>
<dbReference type="GO" id="GO:0031966">
    <property type="term" value="C:mitochondrial membrane"/>
    <property type="evidence" value="ECO:0007669"/>
    <property type="project" value="UniProtKB-SubCell"/>
</dbReference>
<dbReference type="OrthoDB" id="428974at2759"/>
<evidence type="ECO:0000256" key="2">
    <source>
        <dbReference type="ARBA" id="ARBA00013254"/>
    </source>
</evidence>
<keyword evidence="11" id="KW-1185">Reference proteome</keyword>
<comment type="catalytic activity">
    <reaction evidence="1">
        <text>Hydrolyzes glycerol monoesters of long-chain fatty acids.</text>
        <dbReference type="EC" id="3.1.1.23"/>
    </reaction>
</comment>
<dbReference type="GO" id="GO:0031902">
    <property type="term" value="C:late endosome membrane"/>
    <property type="evidence" value="ECO:0007669"/>
    <property type="project" value="UniProtKB-SubCell"/>
</dbReference>
<dbReference type="Pfam" id="PF12697">
    <property type="entry name" value="Abhydrolase_6"/>
    <property type="match status" value="1"/>
</dbReference>
<accession>A0A6L2PGR1</accession>
<comment type="caution">
    <text evidence="10">The sequence shown here is derived from an EMBL/GenBank/DDBJ whole genome shotgun (WGS) entry which is preliminary data.</text>
</comment>
<dbReference type="PRINTS" id="PR00111">
    <property type="entry name" value="ABHYDROLASE"/>
</dbReference>
<evidence type="ECO:0000256" key="1">
    <source>
        <dbReference type="ARBA" id="ARBA00001613"/>
    </source>
</evidence>
<dbReference type="InterPro" id="IPR050266">
    <property type="entry name" value="AB_hydrolase_sf"/>
</dbReference>
<dbReference type="Proteomes" id="UP000502823">
    <property type="component" value="Unassembled WGS sequence"/>
</dbReference>
<dbReference type="InterPro" id="IPR029058">
    <property type="entry name" value="AB_hydrolase_fold"/>
</dbReference>
<organism evidence="10 11">
    <name type="scientific">Coptotermes formosanus</name>
    <name type="common">Formosan subterranean termite</name>
    <dbReference type="NCBI Taxonomy" id="36987"/>
    <lineage>
        <taxon>Eukaryota</taxon>
        <taxon>Metazoa</taxon>
        <taxon>Ecdysozoa</taxon>
        <taxon>Arthropoda</taxon>
        <taxon>Hexapoda</taxon>
        <taxon>Insecta</taxon>
        <taxon>Pterygota</taxon>
        <taxon>Neoptera</taxon>
        <taxon>Polyneoptera</taxon>
        <taxon>Dictyoptera</taxon>
        <taxon>Blattodea</taxon>
        <taxon>Blattoidea</taxon>
        <taxon>Termitoidae</taxon>
        <taxon>Rhinotermitidae</taxon>
        <taxon>Coptotermes</taxon>
    </lineage>
</organism>
<protein>
    <recommendedName>
        <fullName evidence="2">acylglycerol lipase</fullName>
        <ecNumber evidence="2">3.1.1.23</ecNumber>
    </recommendedName>
</protein>